<feature type="chain" id="PRO_5044788668" description="Methyltransferase type 11 domain-containing protein" evidence="2">
    <location>
        <begin position="22"/>
        <end position="657"/>
    </location>
</feature>
<reference evidence="4 5" key="1">
    <citation type="journal article" date="2020" name="G3 (Bethesda)">
        <title>Improved Reference Genome for Cyclotella cryptica CCMP332, a Model for Cell Wall Morphogenesis, Salinity Adaptation, and Lipid Production in Diatoms (Bacillariophyta).</title>
        <authorList>
            <person name="Roberts W.R."/>
            <person name="Downey K.M."/>
            <person name="Ruck E.C."/>
            <person name="Traller J.C."/>
            <person name="Alverson A.J."/>
        </authorList>
    </citation>
    <scope>NUCLEOTIDE SEQUENCE [LARGE SCALE GENOMIC DNA]</scope>
    <source>
        <strain evidence="4 5">CCMP332</strain>
    </source>
</reference>
<evidence type="ECO:0000259" key="3">
    <source>
        <dbReference type="Pfam" id="PF08241"/>
    </source>
</evidence>
<dbReference type="SUPFAM" id="SSF53335">
    <property type="entry name" value="S-adenosyl-L-methionine-dependent methyltransferases"/>
    <property type="match status" value="1"/>
</dbReference>
<dbReference type="PANTHER" id="PTHR43036:SF2">
    <property type="entry name" value="OS04G0481300 PROTEIN"/>
    <property type="match status" value="1"/>
</dbReference>
<dbReference type="CDD" id="cd02440">
    <property type="entry name" value="AdoMet_MTases"/>
    <property type="match status" value="1"/>
</dbReference>
<evidence type="ECO:0000313" key="5">
    <source>
        <dbReference type="Proteomes" id="UP001516023"/>
    </source>
</evidence>
<accession>A0ABD3Q039</accession>
<sequence>MAIVLLYSVLLLACSLSSCYAFAPVVELKSQMISAEHSNSALQAIPPLIIGPMIRRMREEKEKAKMPMASVDESKNEAPGLRVGENAWKWPPVWPYDRNFFKRKSELDAQKSASSPLNMMTGQVPTANGDGTDASTFDSLGYWEKMTDVRTDLDQRVAEKIKNHYSFYLRDGMSVLELGAAENSYLPDDLKLNRHVGIGAVKSQMEENPSITESYVVDLNDVVEDIGIKSVEFSNLGEDSFDAILMANTIDFINNPREVFKSCWRALKPGGIMIVPFLAKDAYVEKFDEAFTKQWRDMTDDQHMWVCGSFFVFSAGDGWEGLKGFDISPEDARKPDENVLSKITKSKDDAPCRAYVVQARKKFQEDEIDENDVEGFINSRLWMLPTLETRDKKLVTPRLARAYEMLETDDEKERMLQHFDSLPKIYESLIKMDQFAFTFSMQAQLAANLVGDPDFTGNDIQINNMKMGLGLRKPSANFWAPVGKLTADMTPEEKINLLSYIVPRFGSGNPAQEGALEAFVSGLEPTFSVIRSKCPGMKEGDVQLVGTELLASEVLRVGRSTREEFAVWLGALSEDELKSILSKRKGIQTEAKLELKKYREEIEAEKARLEERRKKIQEQVMDARENRTIIFNPRTGKVEEMPKKGGIELPGGIKLPF</sequence>
<keyword evidence="1" id="KW-0175">Coiled coil</keyword>
<dbReference type="AlphaFoldDB" id="A0ABD3Q039"/>
<proteinExistence type="predicted"/>
<gene>
    <name evidence="4" type="ORF">HJC23_010234</name>
</gene>
<name>A0ABD3Q039_9STRA</name>
<dbReference type="Gene3D" id="3.40.50.150">
    <property type="entry name" value="Vaccinia Virus protein VP39"/>
    <property type="match status" value="1"/>
</dbReference>
<dbReference type="PANTHER" id="PTHR43036">
    <property type="entry name" value="OSJNBB0011N17.9 PROTEIN"/>
    <property type="match status" value="1"/>
</dbReference>
<keyword evidence="2" id="KW-0732">Signal</keyword>
<evidence type="ECO:0000256" key="1">
    <source>
        <dbReference type="SAM" id="Coils"/>
    </source>
</evidence>
<comment type="caution">
    <text evidence="4">The sequence shown here is derived from an EMBL/GenBank/DDBJ whole genome shotgun (WGS) entry which is preliminary data.</text>
</comment>
<dbReference type="EMBL" id="JABMIG020000089">
    <property type="protein sequence ID" value="KAL3793662.1"/>
    <property type="molecule type" value="Genomic_DNA"/>
</dbReference>
<organism evidence="4 5">
    <name type="scientific">Cyclotella cryptica</name>
    <dbReference type="NCBI Taxonomy" id="29204"/>
    <lineage>
        <taxon>Eukaryota</taxon>
        <taxon>Sar</taxon>
        <taxon>Stramenopiles</taxon>
        <taxon>Ochrophyta</taxon>
        <taxon>Bacillariophyta</taxon>
        <taxon>Coscinodiscophyceae</taxon>
        <taxon>Thalassiosirophycidae</taxon>
        <taxon>Stephanodiscales</taxon>
        <taxon>Stephanodiscaceae</taxon>
        <taxon>Cyclotella</taxon>
    </lineage>
</organism>
<dbReference type="InterPro" id="IPR029063">
    <property type="entry name" value="SAM-dependent_MTases_sf"/>
</dbReference>
<protein>
    <recommendedName>
        <fullName evidence="3">Methyltransferase type 11 domain-containing protein</fullName>
    </recommendedName>
</protein>
<dbReference type="Pfam" id="PF08241">
    <property type="entry name" value="Methyltransf_11"/>
    <property type="match status" value="1"/>
</dbReference>
<evidence type="ECO:0000313" key="4">
    <source>
        <dbReference type="EMBL" id="KAL3793662.1"/>
    </source>
</evidence>
<evidence type="ECO:0000256" key="2">
    <source>
        <dbReference type="SAM" id="SignalP"/>
    </source>
</evidence>
<keyword evidence="5" id="KW-1185">Reference proteome</keyword>
<feature type="domain" description="Methyltransferase type 11" evidence="3">
    <location>
        <begin position="235"/>
        <end position="275"/>
    </location>
</feature>
<feature type="signal peptide" evidence="2">
    <location>
        <begin position="1"/>
        <end position="21"/>
    </location>
</feature>
<feature type="coiled-coil region" evidence="1">
    <location>
        <begin position="588"/>
        <end position="626"/>
    </location>
</feature>
<dbReference type="InterPro" id="IPR013216">
    <property type="entry name" value="Methyltransf_11"/>
</dbReference>
<dbReference type="Proteomes" id="UP001516023">
    <property type="component" value="Unassembled WGS sequence"/>
</dbReference>